<dbReference type="Pfam" id="PF13358">
    <property type="entry name" value="DDE_3"/>
    <property type="match status" value="1"/>
</dbReference>
<comment type="caution">
    <text evidence="3">The sequence shown here is derived from an EMBL/GenBank/DDBJ whole genome shotgun (WGS) entry which is preliminary data.</text>
</comment>
<feature type="domain" description="Tc1-like transposase DDE" evidence="1">
    <location>
        <begin position="177"/>
        <end position="319"/>
    </location>
</feature>
<dbReference type="PANTHER" id="PTHR46564">
    <property type="entry name" value="TRANSPOSASE"/>
    <property type="match status" value="1"/>
</dbReference>
<dbReference type="InterPro" id="IPR025959">
    <property type="entry name" value="Winged_HTH_dom"/>
</dbReference>
<evidence type="ECO:0000259" key="2">
    <source>
        <dbReference type="Pfam" id="PF13592"/>
    </source>
</evidence>
<dbReference type="InterPro" id="IPR038717">
    <property type="entry name" value="Tc1-like_DDE_dom"/>
</dbReference>
<dbReference type="Pfam" id="PF13551">
    <property type="entry name" value="HTH_29"/>
    <property type="match status" value="1"/>
</dbReference>
<accession>A0ABY2BVZ9</accession>
<dbReference type="InterPro" id="IPR047655">
    <property type="entry name" value="Transpos_IS630-like"/>
</dbReference>
<dbReference type="Proteomes" id="UP000294721">
    <property type="component" value="Unassembled WGS sequence"/>
</dbReference>
<feature type="domain" description="Winged helix-turn helix" evidence="2">
    <location>
        <begin position="103"/>
        <end position="162"/>
    </location>
</feature>
<dbReference type="Gene3D" id="3.30.420.10">
    <property type="entry name" value="Ribonuclease H-like superfamily/Ribonuclease H"/>
    <property type="match status" value="1"/>
</dbReference>
<protein>
    <submittedName>
        <fullName evidence="3">Transposase</fullName>
    </submittedName>
</protein>
<evidence type="ECO:0000313" key="4">
    <source>
        <dbReference type="Proteomes" id="UP000294721"/>
    </source>
</evidence>
<dbReference type="PANTHER" id="PTHR46564:SF1">
    <property type="entry name" value="TRANSPOSASE"/>
    <property type="match status" value="1"/>
</dbReference>
<dbReference type="Pfam" id="PF13592">
    <property type="entry name" value="HTH_33"/>
    <property type="match status" value="1"/>
</dbReference>
<reference evidence="3 4" key="1">
    <citation type="submission" date="2019-03" db="EMBL/GenBank/DDBJ databases">
        <title>Genomic Encyclopedia of Type Strains, Phase IV (KMG-IV): sequencing the most valuable type-strain genomes for metagenomic binning, comparative biology and taxonomic classification.</title>
        <authorList>
            <person name="Goeker M."/>
        </authorList>
    </citation>
    <scope>NUCLEOTIDE SEQUENCE [LARGE SCALE GENOMIC DNA]</scope>
    <source>
        <strain evidence="3 4">DSM 17474</strain>
    </source>
</reference>
<dbReference type="EMBL" id="SLXE01000065">
    <property type="protein sequence ID" value="TCO96889.1"/>
    <property type="molecule type" value="Genomic_DNA"/>
</dbReference>
<dbReference type="InterPro" id="IPR036397">
    <property type="entry name" value="RNaseH_sf"/>
</dbReference>
<organism evidence="3 4">
    <name type="scientific">Uruburuella suis</name>
    <dbReference type="NCBI Taxonomy" id="252130"/>
    <lineage>
        <taxon>Bacteria</taxon>
        <taxon>Pseudomonadati</taxon>
        <taxon>Pseudomonadota</taxon>
        <taxon>Betaproteobacteria</taxon>
        <taxon>Neisseriales</taxon>
        <taxon>Neisseriaceae</taxon>
        <taxon>Uruburuella</taxon>
    </lineage>
</organism>
<gene>
    <name evidence="3" type="ORF">EV680_1651</name>
</gene>
<evidence type="ECO:0000313" key="3">
    <source>
        <dbReference type="EMBL" id="TCO96889.1"/>
    </source>
</evidence>
<sequence length="350" mass="40165">PHFSPMEKEDGRKLAAEAQFERRKQAVRLHKQGKTPEQIAEMLGMGHVTARSAIKIAEADGIKALAPKKRGRPSGSCRQLSEEQEAHIQRLICEKRPEQMKMDFALWTRAAVMALIKQELAIELPVRTVGEYLKRWGFTPQKPIRRAYEQRPEAVKQWLEETYPDIAKRAKAEKAEIHWGDETAVVNTDVRGRGYQPKGQTPVAYTVGGTRHKLSMISTVTNQGKARWMIVEDAFNSDKLIEFLEALIKDAGKKIFLILDNLRVHHSKPVKAWLEKHKEKIEVFYLPSYSPELNPDERLNADLKQALGSRVQHRTKAKLKQATENHMRMLENHPQRVAAYFRDPKVKYAA</sequence>
<name>A0ABY2BVZ9_9NEIS</name>
<dbReference type="InterPro" id="IPR009057">
    <property type="entry name" value="Homeodomain-like_sf"/>
</dbReference>
<proteinExistence type="predicted"/>
<feature type="non-terminal residue" evidence="3">
    <location>
        <position position="1"/>
    </location>
</feature>
<evidence type="ECO:0000259" key="1">
    <source>
        <dbReference type="Pfam" id="PF13358"/>
    </source>
</evidence>
<keyword evidence="4" id="KW-1185">Reference proteome</keyword>
<dbReference type="SUPFAM" id="SSF46689">
    <property type="entry name" value="Homeodomain-like"/>
    <property type="match status" value="1"/>
</dbReference>
<dbReference type="NCBIfam" id="NF033545">
    <property type="entry name" value="transpos_IS630"/>
    <property type="match status" value="1"/>
</dbReference>